<dbReference type="RefSeq" id="WP_055273452.1">
    <property type="nucleotide sequence ID" value="NZ_CZAJ01000009.1"/>
</dbReference>
<proteinExistence type="predicted"/>
<gene>
    <name evidence="2" type="ORF">DW967_02730</name>
    <name evidence="1" type="ORF">ERS852497_01291</name>
</gene>
<evidence type="ECO:0000313" key="1">
    <source>
        <dbReference type="EMBL" id="CUO92132.1"/>
    </source>
</evidence>
<dbReference type="AlphaFoldDB" id="A0A174IXB1"/>
<dbReference type="EMBL" id="CZAJ01000009">
    <property type="protein sequence ID" value="CUO92132.1"/>
    <property type="molecule type" value="Genomic_DNA"/>
</dbReference>
<dbReference type="Proteomes" id="UP000095602">
    <property type="component" value="Unassembled WGS sequence"/>
</dbReference>
<evidence type="ECO:0000313" key="2">
    <source>
        <dbReference type="EMBL" id="RGZ94791.1"/>
    </source>
</evidence>
<reference evidence="2 4" key="2">
    <citation type="submission" date="2018-08" db="EMBL/GenBank/DDBJ databases">
        <title>A genome reference for cultivated species of the human gut microbiota.</title>
        <authorList>
            <person name="Zou Y."/>
            <person name="Xue W."/>
            <person name="Luo G."/>
        </authorList>
    </citation>
    <scope>NUCLEOTIDE SEQUENCE [LARGE SCALE GENOMIC DNA]</scope>
    <source>
        <strain evidence="2 4">AM47-6BH</strain>
    </source>
</reference>
<organism evidence="1 3">
    <name type="scientific">Agathobacter rectalis</name>
    <dbReference type="NCBI Taxonomy" id="39491"/>
    <lineage>
        <taxon>Bacteria</taxon>
        <taxon>Bacillati</taxon>
        <taxon>Bacillota</taxon>
        <taxon>Clostridia</taxon>
        <taxon>Lachnospirales</taxon>
        <taxon>Lachnospiraceae</taxon>
        <taxon>Agathobacter</taxon>
    </lineage>
</organism>
<accession>A0A174IXB1</accession>
<protein>
    <submittedName>
        <fullName evidence="1">Uncharacterized protein</fullName>
    </submittedName>
</protein>
<sequence>MASSSWLKTQRSGKVSERDTLVRRKNGVDTIIRKIGTDFDNDVTNINNMITYCSSYYSSGLKGRKKSISSDIDSEKEKYDSYDTKINSSKTNLQNESNRCQTRIDILNSEISSLDSQIRTAEYNEEQARKKAWEEYLASLKGGKTK</sequence>
<evidence type="ECO:0000313" key="3">
    <source>
        <dbReference type="Proteomes" id="UP000095602"/>
    </source>
</evidence>
<evidence type="ECO:0000313" key="4">
    <source>
        <dbReference type="Proteomes" id="UP000283721"/>
    </source>
</evidence>
<reference evidence="1 3" key="1">
    <citation type="submission" date="2015-09" db="EMBL/GenBank/DDBJ databases">
        <authorList>
            <consortium name="Pathogen Informatics"/>
        </authorList>
    </citation>
    <scope>NUCLEOTIDE SEQUENCE [LARGE SCALE GENOMIC DNA]</scope>
    <source>
        <strain evidence="1 3">2789STDY5834884</strain>
    </source>
</reference>
<name>A0A174IXB1_9FIRM</name>
<dbReference type="Proteomes" id="UP000283721">
    <property type="component" value="Unassembled WGS sequence"/>
</dbReference>
<dbReference type="EMBL" id="QSES01000004">
    <property type="protein sequence ID" value="RGZ94791.1"/>
    <property type="molecule type" value="Genomic_DNA"/>
</dbReference>